<evidence type="ECO:0000313" key="3">
    <source>
        <dbReference type="Proteomes" id="UP001150266"/>
    </source>
</evidence>
<feature type="transmembrane region" description="Helical" evidence="1">
    <location>
        <begin position="16"/>
        <end position="36"/>
    </location>
</feature>
<keyword evidence="1" id="KW-1133">Transmembrane helix</keyword>
<keyword evidence="1" id="KW-0812">Transmembrane</keyword>
<protein>
    <submittedName>
        <fullName evidence="2">Uncharacterized protein</fullName>
    </submittedName>
</protein>
<dbReference type="Proteomes" id="UP001150266">
    <property type="component" value="Unassembled WGS sequence"/>
</dbReference>
<reference evidence="2" key="1">
    <citation type="submission" date="2022-08" db="EMBL/GenBank/DDBJ databases">
        <title>A Global Phylogenomic Analysis of the Shiitake Genus Lentinula.</title>
        <authorList>
            <consortium name="DOE Joint Genome Institute"/>
            <person name="Sierra-Patev S."/>
            <person name="Min B."/>
            <person name="Naranjo-Ortiz M."/>
            <person name="Looney B."/>
            <person name="Konkel Z."/>
            <person name="Slot J.C."/>
            <person name="Sakamoto Y."/>
            <person name="Steenwyk J.L."/>
            <person name="Rokas A."/>
            <person name="Carro J."/>
            <person name="Camarero S."/>
            <person name="Ferreira P."/>
            <person name="Molpeceres G."/>
            <person name="Ruiz-Duenas F.J."/>
            <person name="Serrano A."/>
            <person name="Henrissat B."/>
            <person name="Drula E."/>
            <person name="Hughes K.W."/>
            <person name="Mata J.L."/>
            <person name="Ishikawa N.K."/>
            <person name="Vargas-Isla R."/>
            <person name="Ushijima S."/>
            <person name="Smith C.A."/>
            <person name="Ahrendt S."/>
            <person name="Andreopoulos W."/>
            <person name="He G."/>
            <person name="Labutti K."/>
            <person name="Lipzen A."/>
            <person name="Ng V."/>
            <person name="Riley R."/>
            <person name="Sandor L."/>
            <person name="Barry K."/>
            <person name="Martinez A.T."/>
            <person name="Xiao Y."/>
            <person name="Gibbons J.G."/>
            <person name="Terashima K."/>
            <person name="Grigoriev I.V."/>
            <person name="Hibbett D.S."/>
        </authorList>
    </citation>
    <scope>NUCLEOTIDE SEQUENCE</scope>
    <source>
        <strain evidence="2">JLM2183</strain>
    </source>
</reference>
<dbReference type="AlphaFoldDB" id="A0A9W9A2I6"/>
<gene>
    <name evidence="2" type="ORF">J3R30DRAFT_745639</name>
</gene>
<comment type="caution">
    <text evidence="2">The sequence shown here is derived from an EMBL/GenBank/DDBJ whole genome shotgun (WGS) entry which is preliminary data.</text>
</comment>
<sequence>MTKSILPISMIKRAQFLYLCISFVIFFSFGTIAVPLPSEGSAVTPNPTTSILDLPGQVLNISNRAPKGSTGPSTLLYYASCLSFVEPIKKDGLEKHSTPTPGALSFDRICLSSVEAMEYQ</sequence>
<keyword evidence="3" id="KW-1185">Reference proteome</keyword>
<name>A0A9W9A2I6_9AGAR</name>
<dbReference type="EMBL" id="JAOTPV010000018">
    <property type="protein sequence ID" value="KAJ4472951.1"/>
    <property type="molecule type" value="Genomic_DNA"/>
</dbReference>
<evidence type="ECO:0000313" key="2">
    <source>
        <dbReference type="EMBL" id="KAJ4472951.1"/>
    </source>
</evidence>
<evidence type="ECO:0000256" key="1">
    <source>
        <dbReference type="SAM" id="Phobius"/>
    </source>
</evidence>
<organism evidence="2 3">
    <name type="scientific">Lentinula aciculospora</name>
    <dbReference type="NCBI Taxonomy" id="153920"/>
    <lineage>
        <taxon>Eukaryota</taxon>
        <taxon>Fungi</taxon>
        <taxon>Dikarya</taxon>
        <taxon>Basidiomycota</taxon>
        <taxon>Agaricomycotina</taxon>
        <taxon>Agaricomycetes</taxon>
        <taxon>Agaricomycetidae</taxon>
        <taxon>Agaricales</taxon>
        <taxon>Marasmiineae</taxon>
        <taxon>Omphalotaceae</taxon>
        <taxon>Lentinula</taxon>
    </lineage>
</organism>
<keyword evidence="1" id="KW-0472">Membrane</keyword>
<accession>A0A9W9A2I6</accession>
<proteinExistence type="predicted"/>